<dbReference type="InterPro" id="IPR051463">
    <property type="entry name" value="Peptidase_U62_metallo"/>
</dbReference>
<name>A0A4R3YYL4_9GAMM</name>
<dbReference type="GO" id="GO:0005829">
    <property type="term" value="C:cytosol"/>
    <property type="evidence" value="ECO:0007669"/>
    <property type="project" value="TreeGrafter"/>
</dbReference>
<dbReference type="Pfam" id="PF19289">
    <property type="entry name" value="PmbA_TldD_3rd"/>
    <property type="match status" value="1"/>
</dbReference>
<dbReference type="InterPro" id="IPR036059">
    <property type="entry name" value="TldD/PmbA_sf"/>
</dbReference>
<feature type="domain" description="Metalloprotease TldD/E central" evidence="8">
    <location>
        <begin position="125"/>
        <end position="238"/>
    </location>
</feature>
<dbReference type="SUPFAM" id="SSF111283">
    <property type="entry name" value="Putative modulator of DNA gyrase, PmbA/TldD"/>
    <property type="match status" value="1"/>
</dbReference>
<sequence>MSLTFVSEQLLTANNLKYDDLFSLLEQMSTRRLDYADLYFQSTFHESWVIEDGIIKDGSYNIDQGVGVRAVSGEKTGFAYADQLTLNALELSAQAARSIVSEQGNGQVHALGRVNYAPLYPVLDPLTSLPREEKIALLHRVDNVARATDSRVQEVTASLSGVYEQVLVAATDGTLAADVRPLVRLSISVQVEQDGKRERGSSGGGGRVGYDFFLQTAEGDVRADAWAREAVRMALVNLSAVAAPAGAMPVVLGAGWPGVLLHEAVGHGLEGDFNRRGSSVFSGQMGKLVASPLCTVVDDGTLPGLRGSLAVDDEGVPGQYNLLIENGILKGYMQDKLNARLMGVAPTGNGRRESYAHLPMPRMTNTYMLAGDSTPADIIESVEFGLYAPNFGGGQVDITSGKFVFSTSEAYLIEKGKITRPVKGATLIGSGIEAMQQISMVGNDLALDKGVGVCGKEGQSLPVGVGQPTLKLDKITVGGTA</sequence>
<dbReference type="InterPro" id="IPR025502">
    <property type="entry name" value="TldD"/>
</dbReference>
<dbReference type="Gene3D" id="3.30.2290.10">
    <property type="entry name" value="PmbA/TldD superfamily"/>
    <property type="match status" value="1"/>
</dbReference>
<feature type="domain" description="Metalloprotease TldD/E C-terminal" evidence="7">
    <location>
        <begin position="246"/>
        <end position="479"/>
    </location>
</feature>
<dbReference type="NCBIfam" id="NF008006">
    <property type="entry name" value="PRK10735.1"/>
    <property type="match status" value="1"/>
</dbReference>
<dbReference type="PANTHER" id="PTHR30624">
    <property type="entry name" value="UNCHARACTERIZED PROTEIN TLDD AND PMBA"/>
    <property type="match status" value="1"/>
</dbReference>
<dbReference type="GO" id="GO:0008237">
    <property type="term" value="F:metallopeptidase activity"/>
    <property type="evidence" value="ECO:0007669"/>
    <property type="project" value="UniProtKB-KW"/>
</dbReference>
<comment type="similarity">
    <text evidence="1">Belongs to the peptidase U62 family.</text>
</comment>
<dbReference type="Pfam" id="PF01523">
    <property type="entry name" value="PmbA_TldD_1st"/>
    <property type="match status" value="1"/>
</dbReference>
<dbReference type="FunFam" id="3.30.2290.10:FF:000001">
    <property type="entry name" value="Metalloprotease TldD homolog"/>
    <property type="match status" value="1"/>
</dbReference>
<gene>
    <name evidence="9" type="ORF">EDC52_10434</name>
</gene>
<evidence type="ECO:0000256" key="3">
    <source>
        <dbReference type="ARBA" id="ARBA00022801"/>
    </source>
</evidence>
<evidence type="ECO:0000259" key="6">
    <source>
        <dbReference type="Pfam" id="PF01523"/>
    </source>
</evidence>
<dbReference type="InterPro" id="IPR045569">
    <property type="entry name" value="Metalloprtase-TldD/E_C"/>
</dbReference>
<dbReference type="InterPro" id="IPR035068">
    <property type="entry name" value="TldD/PmbA_N"/>
</dbReference>
<organism evidence="9 10">
    <name type="scientific">Biostraticola tofi</name>
    <dbReference type="NCBI Taxonomy" id="466109"/>
    <lineage>
        <taxon>Bacteria</taxon>
        <taxon>Pseudomonadati</taxon>
        <taxon>Pseudomonadota</taxon>
        <taxon>Gammaproteobacteria</taxon>
        <taxon>Enterobacterales</taxon>
        <taxon>Bruguierivoracaceae</taxon>
        <taxon>Biostraticola</taxon>
    </lineage>
</organism>
<evidence type="ECO:0000313" key="10">
    <source>
        <dbReference type="Proteomes" id="UP000295719"/>
    </source>
</evidence>
<comment type="caution">
    <text evidence="9">The sequence shown here is derived from an EMBL/GenBank/DDBJ whole genome shotgun (WGS) entry which is preliminary data.</text>
</comment>
<comment type="function">
    <text evidence="5">Metalloprotease involved in CcdA degradation. Suppresses the inhibitory activity of the carbon storage regulator (CsrA).</text>
</comment>
<dbReference type="PIRSF" id="PIRSF004919">
    <property type="entry name" value="TldD"/>
    <property type="match status" value="1"/>
</dbReference>
<evidence type="ECO:0000259" key="7">
    <source>
        <dbReference type="Pfam" id="PF19289"/>
    </source>
</evidence>
<keyword evidence="3" id="KW-0378">Hydrolase</keyword>
<proteinExistence type="inferred from homology"/>
<keyword evidence="2" id="KW-0645">Protease</keyword>
<dbReference type="EMBL" id="SMCR01000004">
    <property type="protein sequence ID" value="TCV96594.1"/>
    <property type="molecule type" value="Genomic_DNA"/>
</dbReference>
<evidence type="ECO:0000259" key="8">
    <source>
        <dbReference type="Pfam" id="PF19290"/>
    </source>
</evidence>
<dbReference type="RefSeq" id="WP_131865189.1">
    <property type="nucleotide sequence ID" value="NZ_SMCR01000004.1"/>
</dbReference>
<dbReference type="Proteomes" id="UP000295719">
    <property type="component" value="Unassembled WGS sequence"/>
</dbReference>
<dbReference type="InterPro" id="IPR045570">
    <property type="entry name" value="Metalloprtase-TldD/E_cen_dom"/>
</dbReference>
<keyword evidence="4" id="KW-0482">Metalloprotease</keyword>
<evidence type="ECO:0000256" key="1">
    <source>
        <dbReference type="ARBA" id="ARBA00005836"/>
    </source>
</evidence>
<protein>
    <submittedName>
        <fullName evidence="9">Microcin-processing peptidase 2</fullName>
    </submittedName>
</protein>
<reference evidence="9 10" key="1">
    <citation type="submission" date="2019-03" db="EMBL/GenBank/DDBJ databases">
        <title>Genomic Encyclopedia of Type Strains, Phase IV (KMG-IV): sequencing the most valuable type-strain genomes for metagenomic binning, comparative biology and taxonomic classification.</title>
        <authorList>
            <person name="Goeker M."/>
        </authorList>
    </citation>
    <scope>NUCLEOTIDE SEQUENCE [LARGE SCALE GENOMIC DNA]</scope>
    <source>
        <strain evidence="9 10">DSM 19580</strain>
    </source>
</reference>
<dbReference type="InterPro" id="IPR002510">
    <property type="entry name" value="Metalloprtase-TldD/E_N"/>
</dbReference>
<feature type="domain" description="Metalloprotease TldD/E N-terminal" evidence="6">
    <location>
        <begin position="36"/>
        <end position="99"/>
    </location>
</feature>
<evidence type="ECO:0000256" key="5">
    <source>
        <dbReference type="ARBA" id="ARBA00025682"/>
    </source>
</evidence>
<keyword evidence="10" id="KW-1185">Reference proteome</keyword>
<evidence type="ECO:0000313" key="9">
    <source>
        <dbReference type="EMBL" id="TCV96594.1"/>
    </source>
</evidence>
<dbReference type="Pfam" id="PF19290">
    <property type="entry name" value="PmbA_TldD_2nd"/>
    <property type="match status" value="1"/>
</dbReference>
<dbReference type="PANTHER" id="PTHR30624:SF4">
    <property type="entry name" value="METALLOPROTEASE TLDD"/>
    <property type="match status" value="1"/>
</dbReference>
<accession>A0A4R3YYL4</accession>
<dbReference type="AlphaFoldDB" id="A0A4R3YYL4"/>
<evidence type="ECO:0000256" key="2">
    <source>
        <dbReference type="ARBA" id="ARBA00022670"/>
    </source>
</evidence>
<evidence type="ECO:0000256" key="4">
    <source>
        <dbReference type="ARBA" id="ARBA00023049"/>
    </source>
</evidence>
<dbReference type="OrthoDB" id="9803213at2"/>
<dbReference type="GO" id="GO:0006508">
    <property type="term" value="P:proteolysis"/>
    <property type="evidence" value="ECO:0007669"/>
    <property type="project" value="UniProtKB-KW"/>
</dbReference>